<evidence type="ECO:0000313" key="7">
    <source>
        <dbReference type="EMBL" id="EPR32992.1"/>
    </source>
</evidence>
<dbReference type="STRING" id="1121439.dsat_0433"/>
<dbReference type="OrthoDB" id="9798230at2"/>
<reference evidence="7 8" key="1">
    <citation type="journal article" date="2013" name="Genome Announc.">
        <title>Draft genome sequences for three mercury-methylating, sulfate-reducing bacteria.</title>
        <authorList>
            <person name="Brown S.D."/>
            <person name="Hurt R.A.Jr."/>
            <person name="Gilmour C.C."/>
            <person name="Elias D.A."/>
        </authorList>
    </citation>
    <scope>NUCLEOTIDE SEQUENCE [LARGE SCALE GENOMIC DNA]</scope>
    <source>
        <strain evidence="7 8">DSM 16529</strain>
    </source>
</reference>
<evidence type="ECO:0000256" key="3">
    <source>
        <dbReference type="ARBA" id="ARBA00022630"/>
    </source>
</evidence>
<dbReference type="AlphaFoldDB" id="S7T7A3"/>
<keyword evidence="3" id="KW-0285">Flavoprotein</keyword>
<dbReference type="InterPro" id="IPR000415">
    <property type="entry name" value="Nitroreductase-like"/>
</dbReference>
<organism evidence="7 8">
    <name type="scientific">Alkalidesulfovibrio alkalitolerans DSM 16529</name>
    <dbReference type="NCBI Taxonomy" id="1121439"/>
    <lineage>
        <taxon>Bacteria</taxon>
        <taxon>Pseudomonadati</taxon>
        <taxon>Thermodesulfobacteriota</taxon>
        <taxon>Desulfovibrionia</taxon>
        <taxon>Desulfovibrionales</taxon>
        <taxon>Desulfovibrionaceae</taxon>
        <taxon>Alkalidesulfovibrio</taxon>
    </lineage>
</organism>
<dbReference type="Pfam" id="PF00881">
    <property type="entry name" value="Nitroreductase"/>
    <property type="match status" value="2"/>
</dbReference>
<dbReference type="CDD" id="cd02150">
    <property type="entry name" value="nitroreductase"/>
    <property type="match status" value="1"/>
</dbReference>
<feature type="domain" description="Nitroreductase" evidence="6">
    <location>
        <begin position="9"/>
        <end position="57"/>
    </location>
</feature>
<evidence type="ECO:0000256" key="2">
    <source>
        <dbReference type="ARBA" id="ARBA00007118"/>
    </source>
</evidence>
<name>S7T7A3_9BACT</name>
<comment type="similarity">
    <text evidence="2">Belongs to the nitroreductase family.</text>
</comment>
<evidence type="ECO:0000313" key="8">
    <source>
        <dbReference type="Proteomes" id="UP000014975"/>
    </source>
</evidence>
<dbReference type="RefSeq" id="WP_020887127.1">
    <property type="nucleotide sequence ID" value="NZ_ATHI01000026.1"/>
</dbReference>
<sequence length="171" mass="18946">MDVFEAMLTRRSIRAFAPGEVTPEDLEEMLRAAMMAPSAGNAQPWQFVVVDDRAILDAVPEFSPYAAMAKQAPLGVLVCGDLSQEKYPGYWVQDCSAAIQNLLLAAHGLGYGAVWTGVYPMPDRVLGFKKLLSLPHHIIPLGFVVIGRPGQRPKHRDRYDEAKIHRNGYRA</sequence>
<dbReference type="PANTHER" id="PTHR43673:SF2">
    <property type="entry name" value="NITROREDUCTASE"/>
    <property type="match status" value="1"/>
</dbReference>
<proteinExistence type="inferred from homology"/>
<dbReference type="PATRIC" id="fig|1121439.3.peg.1785"/>
<dbReference type="PANTHER" id="PTHR43673">
    <property type="entry name" value="NAD(P)H NITROREDUCTASE YDGI-RELATED"/>
    <property type="match status" value="1"/>
</dbReference>
<accession>S7T7A3</accession>
<evidence type="ECO:0000256" key="5">
    <source>
        <dbReference type="ARBA" id="ARBA00023002"/>
    </source>
</evidence>
<dbReference type="SUPFAM" id="SSF55469">
    <property type="entry name" value="FMN-dependent nitroreductase-like"/>
    <property type="match status" value="1"/>
</dbReference>
<comment type="caution">
    <text evidence="7">The sequence shown here is derived from an EMBL/GenBank/DDBJ whole genome shotgun (WGS) entry which is preliminary data.</text>
</comment>
<dbReference type="EMBL" id="ATHI01000026">
    <property type="protein sequence ID" value="EPR32992.1"/>
    <property type="molecule type" value="Genomic_DNA"/>
</dbReference>
<dbReference type="eggNOG" id="COG0778">
    <property type="taxonomic scope" value="Bacteria"/>
</dbReference>
<keyword evidence="4" id="KW-0288">FMN</keyword>
<comment type="cofactor">
    <cofactor evidence="1">
        <name>FMN</name>
        <dbReference type="ChEBI" id="CHEBI:58210"/>
    </cofactor>
</comment>
<gene>
    <name evidence="7" type="ORF">dsat_0433</name>
</gene>
<dbReference type="Proteomes" id="UP000014975">
    <property type="component" value="Unassembled WGS sequence"/>
</dbReference>
<evidence type="ECO:0000256" key="4">
    <source>
        <dbReference type="ARBA" id="ARBA00022643"/>
    </source>
</evidence>
<dbReference type="GO" id="GO:0016491">
    <property type="term" value="F:oxidoreductase activity"/>
    <property type="evidence" value="ECO:0007669"/>
    <property type="project" value="UniProtKB-KW"/>
</dbReference>
<evidence type="ECO:0000259" key="6">
    <source>
        <dbReference type="Pfam" id="PF00881"/>
    </source>
</evidence>
<evidence type="ECO:0000256" key="1">
    <source>
        <dbReference type="ARBA" id="ARBA00001917"/>
    </source>
</evidence>
<keyword evidence="5" id="KW-0560">Oxidoreductase</keyword>
<dbReference type="Gene3D" id="3.40.109.10">
    <property type="entry name" value="NADH Oxidase"/>
    <property type="match status" value="1"/>
</dbReference>
<keyword evidence="8" id="KW-1185">Reference proteome</keyword>
<protein>
    <submittedName>
        <fullName evidence="7">Nitroreductase</fullName>
    </submittedName>
</protein>
<feature type="domain" description="Nitroreductase" evidence="6">
    <location>
        <begin position="67"/>
        <end position="147"/>
    </location>
</feature>
<dbReference type="InterPro" id="IPR029479">
    <property type="entry name" value="Nitroreductase"/>
</dbReference>